<comment type="caution">
    <text evidence="6">The sequence shown here is derived from an EMBL/GenBank/DDBJ whole genome shotgun (WGS) entry which is preliminary data.</text>
</comment>
<keyword evidence="7" id="KW-1185">Reference proteome</keyword>
<evidence type="ECO:0000256" key="4">
    <source>
        <dbReference type="ARBA" id="ARBA00023187"/>
    </source>
</evidence>
<accession>A0A2G2X2U8</accession>
<organism evidence="6 7">
    <name type="scientific">Capsicum baccatum</name>
    <name type="common">Peruvian pepper</name>
    <dbReference type="NCBI Taxonomy" id="33114"/>
    <lineage>
        <taxon>Eukaryota</taxon>
        <taxon>Viridiplantae</taxon>
        <taxon>Streptophyta</taxon>
        <taxon>Embryophyta</taxon>
        <taxon>Tracheophyta</taxon>
        <taxon>Spermatophyta</taxon>
        <taxon>Magnoliopsida</taxon>
        <taxon>eudicotyledons</taxon>
        <taxon>Gunneridae</taxon>
        <taxon>Pentapetalae</taxon>
        <taxon>asterids</taxon>
        <taxon>lamiids</taxon>
        <taxon>Solanales</taxon>
        <taxon>Solanaceae</taxon>
        <taxon>Solanoideae</taxon>
        <taxon>Capsiceae</taxon>
        <taxon>Capsicum</taxon>
    </lineage>
</organism>
<dbReference type="PANTHER" id="PTHR15217:SF0">
    <property type="entry name" value="PRE-MRNA-SPLICING REGULATOR WTAP"/>
    <property type="match status" value="1"/>
</dbReference>
<dbReference type="InterPro" id="IPR033757">
    <property type="entry name" value="WTAP"/>
</dbReference>
<dbReference type="Pfam" id="PF17098">
    <property type="entry name" value="Wtap"/>
    <property type="match status" value="1"/>
</dbReference>
<evidence type="ECO:0000313" key="7">
    <source>
        <dbReference type="Proteomes" id="UP000224567"/>
    </source>
</evidence>
<dbReference type="Proteomes" id="UP000224567">
    <property type="component" value="Unassembled WGS sequence"/>
</dbReference>
<evidence type="ECO:0000256" key="2">
    <source>
        <dbReference type="ARBA" id="ARBA00010313"/>
    </source>
</evidence>
<dbReference type="GO" id="GO:0005634">
    <property type="term" value="C:nucleus"/>
    <property type="evidence" value="ECO:0007669"/>
    <property type="project" value="UniProtKB-SubCell"/>
</dbReference>
<evidence type="ECO:0000256" key="1">
    <source>
        <dbReference type="ARBA" id="ARBA00004123"/>
    </source>
</evidence>
<sequence>MGKMLMAKCRTLQEENEEIGNQANEGKFTIPITTLHPNSNWFFLKSIDKPTEAGHKNGKWHVLHALCADY</sequence>
<reference evidence="6 7" key="1">
    <citation type="journal article" date="2017" name="Genome Biol.">
        <title>New reference genome sequences of hot pepper reveal the massive evolution of plant disease-resistance genes by retroduplication.</title>
        <authorList>
            <person name="Kim S."/>
            <person name="Park J."/>
            <person name="Yeom S.I."/>
            <person name="Kim Y.M."/>
            <person name="Seo E."/>
            <person name="Kim K.T."/>
            <person name="Kim M.S."/>
            <person name="Lee J.M."/>
            <person name="Cheong K."/>
            <person name="Shin H.S."/>
            <person name="Kim S.B."/>
            <person name="Han K."/>
            <person name="Lee J."/>
            <person name="Park M."/>
            <person name="Lee H.A."/>
            <person name="Lee H.Y."/>
            <person name="Lee Y."/>
            <person name="Oh S."/>
            <person name="Lee J.H."/>
            <person name="Choi E."/>
            <person name="Choi E."/>
            <person name="Lee S.E."/>
            <person name="Jeon J."/>
            <person name="Kim H."/>
            <person name="Choi G."/>
            <person name="Song H."/>
            <person name="Lee J."/>
            <person name="Lee S.C."/>
            <person name="Kwon J.K."/>
            <person name="Lee H.Y."/>
            <person name="Koo N."/>
            <person name="Hong Y."/>
            <person name="Kim R.W."/>
            <person name="Kang W.H."/>
            <person name="Huh J.H."/>
            <person name="Kang B.C."/>
            <person name="Yang T.J."/>
            <person name="Lee Y.H."/>
            <person name="Bennetzen J.L."/>
            <person name="Choi D."/>
        </authorList>
    </citation>
    <scope>NUCLEOTIDE SEQUENCE [LARGE SCALE GENOMIC DNA]</scope>
    <source>
        <strain evidence="7">cv. PBC81</strain>
    </source>
</reference>
<keyword evidence="3" id="KW-0507">mRNA processing</keyword>
<proteinExistence type="inferred from homology"/>
<comment type="similarity">
    <text evidence="2">Belongs to the fl(2)d family.</text>
</comment>
<keyword evidence="4" id="KW-0508">mRNA splicing</keyword>
<dbReference type="GO" id="GO:0006397">
    <property type="term" value="P:mRNA processing"/>
    <property type="evidence" value="ECO:0007669"/>
    <property type="project" value="UniProtKB-KW"/>
</dbReference>
<evidence type="ECO:0000256" key="3">
    <source>
        <dbReference type="ARBA" id="ARBA00022664"/>
    </source>
</evidence>
<name>A0A2G2X2U8_CAPBA</name>
<evidence type="ECO:0000313" key="6">
    <source>
        <dbReference type="EMBL" id="PHT51759.1"/>
    </source>
</evidence>
<evidence type="ECO:0000256" key="5">
    <source>
        <dbReference type="ARBA" id="ARBA00023242"/>
    </source>
</evidence>
<dbReference type="OrthoDB" id="3366661at2759"/>
<dbReference type="PANTHER" id="PTHR15217">
    <property type="entry name" value="WILMS' TUMOR 1-ASSOCIATING PROTEIN"/>
    <property type="match status" value="1"/>
</dbReference>
<dbReference type="EMBL" id="MLFT02000003">
    <property type="protein sequence ID" value="PHT51759.1"/>
    <property type="molecule type" value="Genomic_DNA"/>
</dbReference>
<gene>
    <name evidence="6" type="ORF">CQW23_06221</name>
</gene>
<keyword evidence="5" id="KW-0539">Nucleus</keyword>
<dbReference type="GO" id="GO:0008380">
    <property type="term" value="P:RNA splicing"/>
    <property type="evidence" value="ECO:0007669"/>
    <property type="project" value="UniProtKB-KW"/>
</dbReference>
<comment type="subcellular location">
    <subcellularLocation>
        <location evidence="1">Nucleus</location>
    </subcellularLocation>
</comment>
<dbReference type="GO" id="GO:0016556">
    <property type="term" value="P:mRNA modification"/>
    <property type="evidence" value="ECO:0007669"/>
    <property type="project" value="InterPro"/>
</dbReference>
<dbReference type="GO" id="GO:0000381">
    <property type="term" value="P:regulation of alternative mRNA splicing, via spliceosome"/>
    <property type="evidence" value="ECO:0007669"/>
    <property type="project" value="InterPro"/>
</dbReference>
<protein>
    <submittedName>
        <fullName evidence="6">Uncharacterized protein</fullName>
    </submittedName>
</protein>
<dbReference type="AlphaFoldDB" id="A0A2G2X2U8"/>
<reference evidence="7" key="2">
    <citation type="journal article" date="2017" name="J. Anim. Genet.">
        <title>Multiple reference genome sequences of hot pepper reveal the massive evolution of plant disease resistance genes by retroduplication.</title>
        <authorList>
            <person name="Kim S."/>
            <person name="Park J."/>
            <person name="Yeom S.-I."/>
            <person name="Kim Y.-M."/>
            <person name="Seo E."/>
            <person name="Kim K.-T."/>
            <person name="Kim M.-S."/>
            <person name="Lee J.M."/>
            <person name="Cheong K."/>
            <person name="Shin H.-S."/>
            <person name="Kim S.-B."/>
            <person name="Han K."/>
            <person name="Lee J."/>
            <person name="Park M."/>
            <person name="Lee H.-A."/>
            <person name="Lee H.-Y."/>
            <person name="Lee Y."/>
            <person name="Oh S."/>
            <person name="Lee J.H."/>
            <person name="Choi E."/>
            <person name="Choi E."/>
            <person name="Lee S.E."/>
            <person name="Jeon J."/>
            <person name="Kim H."/>
            <person name="Choi G."/>
            <person name="Song H."/>
            <person name="Lee J."/>
            <person name="Lee S.-C."/>
            <person name="Kwon J.-K."/>
            <person name="Lee H.-Y."/>
            <person name="Koo N."/>
            <person name="Hong Y."/>
            <person name="Kim R.W."/>
            <person name="Kang W.-H."/>
            <person name="Huh J.H."/>
            <person name="Kang B.-C."/>
            <person name="Yang T.-J."/>
            <person name="Lee Y.-H."/>
            <person name="Bennetzen J.L."/>
            <person name="Choi D."/>
        </authorList>
    </citation>
    <scope>NUCLEOTIDE SEQUENCE [LARGE SCALE GENOMIC DNA]</scope>
    <source>
        <strain evidence="7">cv. PBC81</strain>
    </source>
</reference>
<dbReference type="STRING" id="33114.A0A2G2X2U8"/>